<evidence type="ECO:0000256" key="3">
    <source>
        <dbReference type="ARBA" id="ARBA00022989"/>
    </source>
</evidence>
<proteinExistence type="predicted"/>
<feature type="transmembrane region" description="Helical" evidence="5">
    <location>
        <begin position="251"/>
        <end position="271"/>
    </location>
</feature>
<name>A0A6J4I3L6_9PROT</name>
<dbReference type="PANTHER" id="PTHR32322">
    <property type="entry name" value="INNER MEMBRANE TRANSPORTER"/>
    <property type="match status" value="1"/>
</dbReference>
<feature type="transmembrane region" description="Helical" evidence="5">
    <location>
        <begin position="39"/>
        <end position="62"/>
    </location>
</feature>
<accession>A0A6J4I3L6</accession>
<organism evidence="7">
    <name type="scientific">uncultured Craurococcus sp</name>
    <dbReference type="NCBI Taxonomy" id="1135998"/>
    <lineage>
        <taxon>Bacteria</taxon>
        <taxon>Pseudomonadati</taxon>
        <taxon>Pseudomonadota</taxon>
        <taxon>Alphaproteobacteria</taxon>
        <taxon>Acetobacterales</taxon>
        <taxon>Acetobacteraceae</taxon>
        <taxon>Craurococcus</taxon>
        <taxon>environmental samples</taxon>
    </lineage>
</organism>
<keyword evidence="2 5" id="KW-0812">Transmembrane</keyword>
<feature type="transmembrane region" description="Helical" evidence="5">
    <location>
        <begin position="69"/>
        <end position="92"/>
    </location>
</feature>
<dbReference type="InterPro" id="IPR037185">
    <property type="entry name" value="EmrE-like"/>
</dbReference>
<comment type="subcellular location">
    <subcellularLocation>
        <location evidence="1">Membrane</location>
        <topology evidence="1">Multi-pass membrane protein</topology>
    </subcellularLocation>
</comment>
<evidence type="ECO:0000313" key="7">
    <source>
        <dbReference type="EMBL" id="CAA9240125.1"/>
    </source>
</evidence>
<reference evidence="7" key="1">
    <citation type="submission" date="2020-02" db="EMBL/GenBank/DDBJ databases">
        <authorList>
            <person name="Meier V. D."/>
        </authorList>
    </citation>
    <scope>NUCLEOTIDE SEQUENCE</scope>
    <source>
        <strain evidence="7">AVDCRST_MAG27</strain>
    </source>
</reference>
<feature type="transmembrane region" description="Helical" evidence="5">
    <location>
        <begin position="186"/>
        <end position="206"/>
    </location>
</feature>
<keyword evidence="3 5" id="KW-1133">Transmembrane helix</keyword>
<dbReference type="GO" id="GO:0016020">
    <property type="term" value="C:membrane"/>
    <property type="evidence" value="ECO:0007669"/>
    <property type="project" value="UniProtKB-SubCell"/>
</dbReference>
<feature type="transmembrane region" description="Helical" evidence="5">
    <location>
        <begin position="151"/>
        <end position="174"/>
    </location>
</feature>
<evidence type="ECO:0000259" key="6">
    <source>
        <dbReference type="Pfam" id="PF00892"/>
    </source>
</evidence>
<feature type="domain" description="EamA" evidence="6">
    <location>
        <begin position="160"/>
        <end position="292"/>
    </location>
</feature>
<evidence type="ECO:0000256" key="1">
    <source>
        <dbReference type="ARBA" id="ARBA00004141"/>
    </source>
</evidence>
<dbReference type="InterPro" id="IPR050638">
    <property type="entry name" value="AA-Vitamin_Transporters"/>
</dbReference>
<feature type="transmembrane region" description="Helical" evidence="5">
    <location>
        <begin position="277"/>
        <end position="297"/>
    </location>
</feature>
<gene>
    <name evidence="7" type="ORF">AVDCRST_MAG27-1489</name>
</gene>
<dbReference type="Pfam" id="PF00892">
    <property type="entry name" value="EamA"/>
    <property type="match status" value="2"/>
</dbReference>
<feature type="transmembrane region" description="Helical" evidence="5">
    <location>
        <begin position="12"/>
        <end position="33"/>
    </location>
</feature>
<feature type="transmembrane region" description="Helical" evidence="5">
    <location>
        <begin position="218"/>
        <end position="239"/>
    </location>
</feature>
<feature type="transmembrane region" description="Helical" evidence="5">
    <location>
        <begin position="98"/>
        <end position="116"/>
    </location>
</feature>
<dbReference type="PANTHER" id="PTHR32322:SF9">
    <property type="entry name" value="AMINO-ACID METABOLITE EFFLUX PUMP-RELATED"/>
    <property type="match status" value="1"/>
</dbReference>
<dbReference type="AlphaFoldDB" id="A0A6J4I3L6"/>
<sequence length="307" mass="31135">MQHAPQMTSRDWALLVALSVLWGGSFFFVGVAVREWPPLPIVLLRVAIAAAALWGLVAALRLPVRHDRAALLTFAGMGLLNNAIPFGLIVWAQGSLPSGVASILNATTPLWGVLVAHLAGAERATPRHVAGVLVGFVGVAAMVGADLTEGLSGHALATAAMLLATAAYALAGLFGLRVRALGIPPLVAAAGQTTASTLLLLPPVLMLSPPWGLPVPSLAMAAALAGLGLLSTALAYLLYFRLLASAGPVNLLLVTLLVPVSAILLGALVLGEALAPRHALGMAGVAAGLALIDGRLVTRLRGRGAAA</sequence>
<dbReference type="EMBL" id="CADCTD010000058">
    <property type="protein sequence ID" value="CAA9240125.1"/>
    <property type="molecule type" value="Genomic_DNA"/>
</dbReference>
<dbReference type="InterPro" id="IPR000620">
    <property type="entry name" value="EamA_dom"/>
</dbReference>
<keyword evidence="4 5" id="KW-0472">Membrane</keyword>
<evidence type="ECO:0000256" key="4">
    <source>
        <dbReference type="ARBA" id="ARBA00023136"/>
    </source>
</evidence>
<protein>
    <submittedName>
        <fullName evidence="7">Permease of the drug/metabolite transporter (DMT) superfamily</fullName>
    </submittedName>
</protein>
<evidence type="ECO:0000256" key="5">
    <source>
        <dbReference type="SAM" id="Phobius"/>
    </source>
</evidence>
<evidence type="ECO:0000256" key="2">
    <source>
        <dbReference type="ARBA" id="ARBA00022692"/>
    </source>
</evidence>
<dbReference type="SUPFAM" id="SSF103481">
    <property type="entry name" value="Multidrug resistance efflux transporter EmrE"/>
    <property type="match status" value="2"/>
</dbReference>
<feature type="transmembrane region" description="Helical" evidence="5">
    <location>
        <begin position="128"/>
        <end position="145"/>
    </location>
</feature>
<feature type="domain" description="EamA" evidence="6">
    <location>
        <begin position="14"/>
        <end position="142"/>
    </location>
</feature>